<gene>
    <name evidence="4" type="ORF">HNR50_001743</name>
</gene>
<dbReference type="RefSeq" id="WP_184745904.1">
    <property type="nucleotide sequence ID" value="NZ_JACHGJ010000002.1"/>
</dbReference>
<dbReference type="InterPro" id="IPR047926">
    <property type="entry name" value="Ni_dep_LarA"/>
</dbReference>
<dbReference type="Proteomes" id="UP000587760">
    <property type="component" value="Unassembled WGS sequence"/>
</dbReference>
<dbReference type="InterPro" id="IPR018657">
    <property type="entry name" value="LarA-like_N"/>
</dbReference>
<accession>A0A841R876</accession>
<dbReference type="InterPro" id="IPR048520">
    <property type="entry name" value="LarA_C"/>
</dbReference>
<dbReference type="EMBL" id="JACHGJ010000002">
    <property type="protein sequence ID" value="MBB6480085.1"/>
    <property type="molecule type" value="Genomic_DNA"/>
</dbReference>
<dbReference type="Gene3D" id="3.90.226.30">
    <property type="match status" value="1"/>
</dbReference>
<comment type="caution">
    <text evidence="4">The sequence shown here is derived from an EMBL/GenBank/DDBJ whole genome shotgun (WGS) entry which is preliminary data.</text>
</comment>
<dbReference type="AlphaFoldDB" id="A0A841R876"/>
<dbReference type="Pfam" id="PF21113">
    <property type="entry name" value="LarA_C"/>
    <property type="match status" value="1"/>
</dbReference>
<feature type="region of interest" description="Disordered" evidence="1">
    <location>
        <begin position="1"/>
        <end position="21"/>
    </location>
</feature>
<evidence type="ECO:0000256" key="1">
    <source>
        <dbReference type="SAM" id="MobiDB-lite"/>
    </source>
</evidence>
<dbReference type="PANTHER" id="PTHR33171">
    <property type="entry name" value="LAR_N DOMAIN-CONTAINING PROTEIN"/>
    <property type="match status" value="1"/>
</dbReference>
<name>A0A841R876_9SPIO</name>
<dbReference type="InterPro" id="IPR048068">
    <property type="entry name" value="LarA-like"/>
</dbReference>
<feature type="domain" description="LarA-like N-terminal" evidence="2">
    <location>
        <begin position="6"/>
        <end position="208"/>
    </location>
</feature>
<dbReference type="PANTHER" id="PTHR33171:SF17">
    <property type="entry name" value="LARA-LIKE N-TERMINAL DOMAIN-CONTAINING PROTEIN"/>
    <property type="match status" value="1"/>
</dbReference>
<keyword evidence="5" id="KW-1185">Reference proteome</keyword>
<feature type="domain" description="Lactate racemase C-terminal" evidence="3">
    <location>
        <begin position="277"/>
        <end position="369"/>
    </location>
</feature>
<dbReference type="Gene3D" id="3.40.50.11440">
    <property type="match status" value="1"/>
</dbReference>
<organism evidence="4 5">
    <name type="scientific">Spirochaeta isovalerica</name>
    <dbReference type="NCBI Taxonomy" id="150"/>
    <lineage>
        <taxon>Bacteria</taxon>
        <taxon>Pseudomonadati</taxon>
        <taxon>Spirochaetota</taxon>
        <taxon>Spirochaetia</taxon>
        <taxon>Spirochaetales</taxon>
        <taxon>Spirochaetaceae</taxon>
        <taxon>Spirochaeta</taxon>
    </lineage>
</organism>
<dbReference type="Pfam" id="PF09861">
    <property type="entry name" value="Lar_N"/>
    <property type="match status" value="1"/>
</dbReference>
<evidence type="ECO:0000259" key="2">
    <source>
        <dbReference type="Pfam" id="PF09861"/>
    </source>
</evidence>
<dbReference type="GO" id="GO:0050043">
    <property type="term" value="F:lactate racemase activity"/>
    <property type="evidence" value="ECO:0007669"/>
    <property type="project" value="InterPro"/>
</dbReference>
<dbReference type="NCBIfam" id="NF033504">
    <property type="entry name" value="Ni_dep_LarA"/>
    <property type="match status" value="1"/>
</dbReference>
<evidence type="ECO:0000313" key="4">
    <source>
        <dbReference type="EMBL" id="MBB6480085.1"/>
    </source>
</evidence>
<proteinExistence type="predicted"/>
<protein>
    <submittedName>
        <fullName evidence="4">Nickel-dependent lactate racemase</fullName>
    </submittedName>
</protein>
<reference evidence="4 5" key="1">
    <citation type="submission" date="2020-08" db="EMBL/GenBank/DDBJ databases">
        <title>Genomic Encyclopedia of Type Strains, Phase IV (KMG-IV): sequencing the most valuable type-strain genomes for metagenomic binning, comparative biology and taxonomic classification.</title>
        <authorList>
            <person name="Goeker M."/>
        </authorList>
    </citation>
    <scope>NUCLEOTIDE SEQUENCE [LARGE SCALE GENOMIC DNA]</scope>
    <source>
        <strain evidence="4 5">DSM 2461</strain>
    </source>
</reference>
<evidence type="ECO:0000313" key="5">
    <source>
        <dbReference type="Proteomes" id="UP000587760"/>
    </source>
</evidence>
<evidence type="ECO:0000259" key="3">
    <source>
        <dbReference type="Pfam" id="PF21113"/>
    </source>
</evidence>
<feature type="compositionally biased region" description="Basic and acidic residues" evidence="1">
    <location>
        <begin position="1"/>
        <end position="11"/>
    </location>
</feature>
<dbReference type="InterPro" id="IPR043166">
    <property type="entry name" value="LarA-like_C"/>
</dbReference>
<sequence length="442" mass="48377">MIHTKDLKLPEGTDILTMPHPESAVNPRQMVADALENPIGSPQLEQIIASKSGRAEELTACIVISDSTRPVPYKGEAGILYPLVEKLMNSGVPASGILVLVATGTHRGQTDSELRDMLDPRLFELPVRVENHDCHNEENLSFLGKTGRGSDILINSDYVNSDIKILTGLVESHFMAGASGGRKSICPGLIGEKSTFIFHGAPMLADERSCALNLEGNLCHDEALDMARVAGADFIVNVTLDGNFDLTGVFAGHLEKAHEAAVAHLKSYTAIHVERKYDIVLTHGGFVGINHYQAAKAGVEAARIVKEGGYVLMVADNTDTDPIGSLAYRTMLQLLKLTGREAFDRTILSPDWTFIPEQWQVQMWNRMFKVIPQDHFYYMSPQFSDSEYRICPGEKLSDLSGLQNGTPAEHLSAAVANLKEKLGDEISICWMADGPYGVPLYE</sequence>